<organism evidence="3 4">
    <name type="scientific">Ruminococcus bicirculans</name>
    <name type="common">ex Wegman et al. 2014</name>
    <dbReference type="NCBI Taxonomy" id="1160721"/>
    <lineage>
        <taxon>Bacteria</taxon>
        <taxon>Bacillati</taxon>
        <taxon>Bacillota</taxon>
        <taxon>Clostridia</taxon>
        <taxon>Eubacteriales</taxon>
        <taxon>Oscillospiraceae</taxon>
        <taxon>Ruminococcus</taxon>
    </lineage>
</organism>
<keyword evidence="2" id="KW-0472">Membrane</keyword>
<evidence type="ECO:0000313" key="3">
    <source>
        <dbReference type="EMBL" id="MDB8743476.1"/>
    </source>
</evidence>
<feature type="transmembrane region" description="Helical" evidence="2">
    <location>
        <begin position="84"/>
        <end position="105"/>
    </location>
</feature>
<comment type="caution">
    <text evidence="3">The sequence shown here is derived from an EMBL/GenBank/DDBJ whole genome shotgun (WGS) entry which is preliminary data.</text>
</comment>
<accession>A0AAW6E639</accession>
<name>A0AAW6E639_9FIRM</name>
<protein>
    <submittedName>
        <fullName evidence="3">Zinc ribbon domain-containing protein</fullName>
    </submittedName>
</protein>
<proteinExistence type="predicted"/>
<evidence type="ECO:0000256" key="2">
    <source>
        <dbReference type="SAM" id="Phobius"/>
    </source>
</evidence>
<dbReference type="EMBL" id="JAQMLV010000001">
    <property type="protein sequence ID" value="MDB8743476.1"/>
    <property type="molecule type" value="Genomic_DNA"/>
</dbReference>
<keyword evidence="2" id="KW-0812">Transmembrane</keyword>
<dbReference type="AlphaFoldDB" id="A0AAW6E639"/>
<gene>
    <name evidence="3" type="ORF">PNU62_00405</name>
</gene>
<sequence>MNKRCPKCGKLLNEDARSCNICGYKFKINIPYDPNYDPIVMRKCSKCGTGFTIHSSNPGKLCPNCMENRSKINSSRKKNRVGKIAACVFSVAVLGIGAFFAYKYLSSNKPTVQQVQTAYESYEKVNSTLRDIISDPDYKNGSENDKKEKIENALNCMVEESMISDIDYSEDTMIYEYVYNDGSLGGVMLEPFDESVNGIAKNYADIDQNGQIKAIDNKVAFDSEKYSYSKTDMKAKVMYGLGYDDMLELLNQRSDVWTSENLLTDIDTDCTVADFAEELAGYDFIDIEEHGTLYNDTPIICTKEVVTEQNIGEYFDDIINGNIIQVTYDDDSSGNTYYCIMPSYFTSHYKNNELEGSIVFLGSCKAYINDKLVNAFKDAGALSVIANTETVYTYYNYYIQDAFVYSLMCGDSIDEALDFATDIWGESDIEWADMYLTDNEIKPEVATPKIAIGGQNKLVEVNENTSQQTPEFVDEILSWSEEHEPMDSGTGWLDSYEMYKGYIGHNYAEKDEMWFQDLTGDGEPELIIGGYGLMIGQEEQKCFTVYEKDNGIIATGEDLYTVWSSNRSDYGHDAFTFTPYKDSNGKIILADGQFYAYTGTDLPEDAGAYTLNEVVLGENDKKVRCTEKIYFNYDGENKKYSSFKVGNDETTSSEVINAYNNYFADKTPLKASVKTIKKLDYLKMTQEERKKALTESYYAFKYTEDKSIRPPLKDMIDSIPKDSSDKKDTDNIEKNKNPDDGKNTDVKDIYSAYLDKLSELNQQSSVEPAYALFDINRDGTDELIYIYDIAAAASRFHVYEYDPDDGSVVSTGDSDTGWDDLYYSKTLNCLVNYYSHGCDVNANTPSGIITFLTKYSLSNGKLTSEEIYKGDALEFSENEYSYYNFYEITIEQCNGCTIDDLKSNAERNKF</sequence>
<dbReference type="Proteomes" id="UP001211015">
    <property type="component" value="Unassembled WGS sequence"/>
</dbReference>
<dbReference type="RefSeq" id="WP_195388592.1">
    <property type="nucleotide sequence ID" value="NZ_JADNGL010000011.1"/>
</dbReference>
<reference evidence="3" key="1">
    <citation type="submission" date="2023-01" db="EMBL/GenBank/DDBJ databases">
        <title>Human gut microbiome strain richness.</title>
        <authorList>
            <person name="Chen-Liaw A."/>
        </authorList>
    </citation>
    <scope>NUCLEOTIDE SEQUENCE</scope>
    <source>
        <strain evidence="3">1001275st1_F4_1001275B_160808</strain>
    </source>
</reference>
<keyword evidence="2" id="KW-1133">Transmembrane helix</keyword>
<evidence type="ECO:0000313" key="4">
    <source>
        <dbReference type="Proteomes" id="UP001211015"/>
    </source>
</evidence>
<feature type="region of interest" description="Disordered" evidence="1">
    <location>
        <begin position="711"/>
        <end position="744"/>
    </location>
</feature>
<evidence type="ECO:0000256" key="1">
    <source>
        <dbReference type="SAM" id="MobiDB-lite"/>
    </source>
</evidence>